<dbReference type="AlphaFoldDB" id="A0AAV3NRZ2"/>
<keyword evidence="1" id="KW-1133">Transmembrane helix</keyword>
<evidence type="ECO:0000313" key="3">
    <source>
        <dbReference type="Proteomes" id="UP001454036"/>
    </source>
</evidence>
<keyword evidence="1 2" id="KW-0812">Transmembrane</keyword>
<keyword evidence="2" id="KW-0675">Receptor</keyword>
<keyword evidence="3" id="KW-1185">Reference proteome</keyword>
<accession>A0AAV3NRZ2</accession>
<dbReference type="EMBL" id="BAABME010015309">
    <property type="protein sequence ID" value="GAA0140523.1"/>
    <property type="molecule type" value="Genomic_DNA"/>
</dbReference>
<dbReference type="PANTHER" id="PTHR11439:SF462">
    <property type="match status" value="1"/>
</dbReference>
<dbReference type="Proteomes" id="UP001454036">
    <property type="component" value="Unassembled WGS sequence"/>
</dbReference>
<proteinExistence type="predicted"/>
<keyword evidence="1" id="KW-0472">Membrane</keyword>
<sequence>MEPNHTLGDSTSEYLADGKRYRRMVGHLLYLSYTRPDLAYAVHILSQFLQRPRQDHWDAALRVVRYLNNSPGQGILLCSDSDLMLSCWCDSDWVSCLMTHRSITECLVFLRGSPISLKTKKEKTVSLTFAEAEYRSLIASFMSDPNILRWMAILFGMRFGMGPLLALIFPQRIYDLHALT</sequence>
<organism evidence="2 3">
    <name type="scientific">Lithospermum erythrorhizon</name>
    <name type="common">Purple gromwell</name>
    <name type="synonym">Lithospermum officinale var. erythrorhizon</name>
    <dbReference type="NCBI Taxonomy" id="34254"/>
    <lineage>
        <taxon>Eukaryota</taxon>
        <taxon>Viridiplantae</taxon>
        <taxon>Streptophyta</taxon>
        <taxon>Embryophyta</taxon>
        <taxon>Tracheophyta</taxon>
        <taxon>Spermatophyta</taxon>
        <taxon>Magnoliopsida</taxon>
        <taxon>eudicotyledons</taxon>
        <taxon>Gunneridae</taxon>
        <taxon>Pentapetalae</taxon>
        <taxon>asterids</taxon>
        <taxon>lamiids</taxon>
        <taxon>Boraginales</taxon>
        <taxon>Boraginaceae</taxon>
        <taxon>Boraginoideae</taxon>
        <taxon>Lithospermeae</taxon>
        <taxon>Lithospermum</taxon>
    </lineage>
</organism>
<protein>
    <submittedName>
        <fullName evidence="2">Transmembrane signal receptor</fullName>
    </submittedName>
</protein>
<gene>
    <name evidence="2" type="ORF">LIER_35254</name>
</gene>
<evidence type="ECO:0000313" key="2">
    <source>
        <dbReference type="EMBL" id="GAA0140523.1"/>
    </source>
</evidence>
<comment type="caution">
    <text evidence="2">The sequence shown here is derived from an EMBL/GenBank/DDBJ whole genome shotgun (WGS) entry which is preliminary data.</text>
</comment>
<evidence type="ECO:0000256" key="1">
    <source>
        <dbReference type="SAM" id="Phobius"/>
    </source>
</evidence>
<reference evidence="2 3" key="1">
    <citation type="submission" date="2024-01" db="EMBL/GenBank/DDBJ databases">
        <title>The complete chloroplast genome sequence of Lithospermum erythrorhizon: insights into the phylogenetic relationship among Boraginaceae species and the maternal lineages of purple gromwells.</title>
        <authorList>
            <person name="Okada T."/>
            <person name="Watanabe K."/>
        </authorList>
    </citation>
    <scope>NUCLEOTIDE SEQUENCE [LARGE SCALE GENOMIC DNA]</scope>
</reference>
<dbReference type="PANTHER" id="PTHR11439">
    <property type="entry name" value="GAG-POL-RELATED RETROTRANSPOSON"/>
    <property type="match status" value="1"/>
</dbReference>
<feature type="transmembrane region" description="Helical" evidence="1">
    <location>
        <begin position="147"/>
        <end position="169"/>
    </location>
</feature>
<name>A0AAV3NRZ2_LITER</name>